<feature type="transmembrane region" description="Helical" evidence="5">
    <location>
        <begin position="82"/>
        <end position="99"/>
    </location>
</feature>
<keyword evidence="2 5" id="KW-0812">Transmembrane</keyword>
<evidence type="ECO:0000256" key="3">
    <source>
        <dbReference type="ARBA" id="ARBA00022989"/>
    </source>
</evidence>
<gene>
    <name evidence="6" type="ORF">NP048_08355</name>
</gene>
<accession>A0ABY5KSH9</accession>
<keyword evidence="3 5" id="KW-1133">Transmembrane helix</keyword>
<protein>
    <submittedName>
        <fullName evidence="6">Energy-coupling factor transporter transmembrane protein EcfT</fullName>
    </submittedName>
</protein>
<reference evidence="6 7" key="1">
    <citation type="submission" date="2022-07" db="EMBL/GenBank/DDBJ databases">
        <title>Novel species in genus cellulomonas.</title>
        <authorList>
            <person name="Ye L."/>
        </authorList>
    </citation>
    <scope>NUCLEOTIDE SEQUENCE [LARGE SCALE GENOMIC DNA]</scope>
    <source>
        <strain evidence="7">zg-B89</strain>
    </source>
</reference>
<evidence type="ECO:0000313" key="6">
    <source>
        <dbReference type="EMBL" id="UUI73422.1"/>
    </source>
</evidence>
<comment type="subcellular location">
    <subcellularLocation>
        <location evidence="1">Membrane</location>
        <topology evidence="1">Multi-pass membrane protein</topology>
    </subcellularLocation>
</comment>
<dbReference type="CDD" id="cd16914">
    <property type="entry name" value="EcfT"/>
    <property type="match status" value="1"/>
</dbReference>
<feature type="transmembrane region" description="Helical" evidence="5">
    <location>
        <begin position="105"/>
        <end position="125"/>
    </location>
</feature>
<dbReference type="RefSeq" id="WP_227578537.1">
    <property type="nucleotide sequence ID" value="NZ_CP101987.1"/>
</dbReference>
<evidence type="ECO:0000256" key="1">
    <source>
        <dbReference type="ARBA" id="ARBA00004141"/>
    </source>
</evidence>
<evidence type="ECO:0000256" key="5">
    <source>
        <dbReference type="SAM" id="Phobius"/>
    </source>
</evidence>
<dbReference type="EMBL" id="CP101987">
    <property type="protein sequence ID" value="UUI73422.1"/>
    <property type="molecule type" value="Genomic_DNA"/>
</dbReference>
<feature type="transmembrane region" description="Helical" evidence="5">
    <location>
        <begin position="39"/>
        <end position="70"/>
    </location>
</feature>
<sequence>MTPDALTRGRPLRPPWAGPLGLHHPGDSVVHRLPATAKLLLLALTGVAVVLPAGPSVAAAGLGVVVLVTALARVPWHRTTRGLLPVLVTAVLLAAYQTWVRGPALGAEVALDLLTLVLAGALVTATTRADDLLAVVTRAARPLRHVGLAPETVALTVGLFLRTVPVLVQVVGESRDAARARGLDRDPRAVVVPAAVRMVGHARTTGDALAARGLAD</sequence>
<dbReference type="InterPro" id="IPR003339">
    <property type="entry name" value="ABC/ECF_trnsptr_transmembrane"/>
</dbReference>
<organism evidence="6 7">
    <name type="scientific">Cellulomonas xiejunii</name>
    <dbReference type="NCBI Taxonomy" id="2968083"/>
    <lineage>
        <taxon>Bacteria</taxon>
        <taxon>Bacillati</taxon>
        <taxon>Actinomycetota</taxon>
        <taxon>Actinomycetes</taxon>
        <taxon>Micrococcales</taxon>
        <taxon>Cellulomonadaceae</taxon>
        <taxon>Cellulomonas</taxon>
    </lineage>
</organism>
<evidence type="ECO:0000256" key="2">
    <source>
        <dbReference type="ARBA" id="ARBA00022692"/>
    </source>
</evidence>
<proteinExistence type="predicted"/>
<dbReference type="Proteomes" id="UP001316384">
    <property type="component" value="Chromosome"/>
</dbReference>
<keyword evidence="4 5" id="KW-0472">Membrane</keyword>
<dbReference type="Pfam" id="PF02361">
    <property type="entry name" value="CbiQ"/>
    <property type="match status" value="1"/>
</dbReference>
<evidence type="ECO:0000256" key="4">
    <source>
        <dbReference type="ARBA" id="ARBA00023136"/>
    </source>
</evidence>
<name>A0ABY5KSH9_9CELL</name>
<evidence type="ECO:0000313" key="7">
    <source>
        <dbReference type="Proteomes" id="UP001316384"/>
    </source>
</evidence>
<keyword evidence="7" id="KW-1185">Reference proteome</keyword>